<keyword evidence="6 8" id="KW-0472">Membrane</keyword>
<accession>A0A1H1RF31</accession>
<feature type="transmembrane region" description="Helical" evidence="8">
    <location>
        <begin position="252"/>
        <end position="270"/>
    </location>
</feature>
<sequence length="620" mass="65673">MFALVRFSITTAPRAGGGLVGLAALSAATSLAVTVLVGQVIGATPAFVAGDPDHSSMPAFALLVAALVLVFTLDGVLTVVLSMLSTRLTYDVDVVIHRAITATMTASARIGHLESPAVEDESRRARGVGNRAIWVGLVALAELVRSRLLAIGSAVVVGALFSWPVALGLLATTWLVEWWSARISGIEQVTWRAGTRTGREADYAYELGMGTAAKELRVFGFAPWLKNRYVRDWRSAMVPLWRVRRAATLRTTAVYAAHLAVLAVAVWLLVRNVNAGLLGLTEVATVLAALLRLAMSANGTAAASMERATSSLRALQRLPKTARAVRAGDTALEGGRPRRDAGETGPADVPFDPPRPRTGPPDVRLEDVWFRYPGSNVDVLRGLTLRLGAGEAIGLVGLNGAGKSTLVHLLAGAYRPTAGRVVVDGVDLADLDDQELAAWQRRLAPVTQEFLRLPLTAKENVTLAEPADAAPDRLVAVAATAAIDSAIADLPRGWDTVLDRSVTDGGELSGGQWQRLALARALYAVDAGAGLLVLDEPAAALDVRSEAELVDRYLRMATGVTSLLISHRFSVVRNADRICVLDKGVIAEQGTHAQLLATGGRYAQMFELQAARYVGGTPNA</sequence>
<evidence type="ECO:0000256" key="5">
    <source>
        <dbReference type="ARBA" id="ARBA00022989"/>
    </source>
</evidence>
<proteinExistence type="predicted"/>
<dbReference type="GO" id="GO:0016887">
    <property type="term" value="F:ATP hydrolysis activity"/>
    <property type="evidence" value="ECO:0007669"/>
    <property type="project" value="InterPro"/>
</dbReference>
<evidence type="ECO:0000256" key="2">
    <source>
        <dbReference type="ARBA" id="ARBA00022692"/>
    </source>
</evidence>
<dbReference type="GO" id="GO:0005886">
    <property type="term" value="C:plasma membrane"/>
    <property type="evidence" value="ECO:0007669"/>
    <property type="project" value="UniProtKB-SubCell"/>
</dbReference>
<dbReference type="STRING" id="117157.SAMN04489717_2386"/>
<dbReference type="InterPro" id="IPR027417">
    <property type="entry name" value="P-loop_NTPase"/>
</dbReference>
<dbReference type="PROSITE" id="PS00211">
    <property type="entry name" value="ABC_TRANSPORTER_1"/>
    <property type="match status" value="1"/>
</dbReference>
<dbReference type="Proteomes" id="UP000198983">
    <property type="component" value="Chromosome I"/>
</dbReference>
<feature type="region of interest" description="Disordered" evidence="7">
    <location>
        <begin position="323"/>
        <end position="362"/>
    </location>
</feature>
<organism evidence="10 11">
    <name type="scientific">Actinopolymorpha singaporensis</name>
    <dbReference type="NCBI Taxonomy" id="117157"/>
    <lineage>
        <taxon>Bacteria</taxon>
        <taxon>Bacillati</taxon>
        <taxon>Actinomycetota</taxon>
        <taxon>Actinomycetes</taxon>
        <taxon>Propionibacteriales</taxon>
        <taxon>Actinopolymorphaceae</taxon>
        <taxon>Actinopolymorpha</taxon>
    </lineage>
</organism>
<comment type="subcellular location">
    <subcellularLocation>
        <location evidence="1">Cell membrane</location>
        <topology evidence="1">Multi-pass membrane protein</topology>
    </subcellularLocation>
</comment>
<feature type="transmembrane region" description="Helical" evidence="8">
    <location>
        <begin position="20"/>
        <end position="48"/>
    </location>
</feature>
<keyword evidence="2 8" id="KW-0812">Transmembrane</keyword>
<dbReference type="AlphaFoldDB" id="A0A1H1RF31"/>
<dbReference type="OrthoDB" id="9806127at2"/>
<dbReference type="InterPro" id="IPR003593">
    <property type="entry name" value="AAA+_ATPase"/>
</dbReference>
<gene>
    <name evidence="10" type="ORF">SAMN04489717_2386</name>
</gene>
<dbReference type="Gene3D" id="1.20.1560.10">
    <property type="entry name" value="ABC transporter type 1, transmembrane domain"/>
    <property type="match status" value="1"/>
</dbReference>
<dbReference type="SUPFAM" id="SSF90123">
    <property type="entry name" value="ABC transporter transmembrane region"/>
    <property type="match status" value="1"/>
</dbReference>
<dbReference type="Gene3D" id="3.40.50.300">
    <property type="entry name" value="P-loop containing nucleotide triphosphate hydrolases"/>
    <property type="match status" value="1"/>
</dbReference>
<dbReference type="InterPro" id="IPR039421">
    <property type="entry name" value="Type_1_exporter"/>
</dbReference>
<evidence type="ECO:0000259" key="9">
    <source>
        <dbReference type="PROSITE" id="PS50893"/>
    </source>
</evidence>
<evidence type="ECO:0000256" key="6">
    <source>
        <dbReference type="ARBA" id="ARBA00023136"/>
    </source>
</evidence>
<dbReference type="Pfam" id="PF00005">
    <property type="entry name" value="ABC_tran"/>
    <property type="match status" value="1"/>
</dbReference>
<feature type="domain" description="ABC transporter" evidence="9">
    <location>
        <begin position="363"/>
        <end position="608"/>
    </location>
</feature>
<feature type="transmembrane region" description="Helical" evidence="8">
    <location>
        <begin position="60"/>
        <end position="84"/>
    </location>
</feature>
<evidence type="ECO:0000313" key="10">
    <source>
        <dbReference type="EMBL" id="SDS34146.1"/>
    </source>
</evidence>
<feature type="transmembrane region" description="Helical" evidence="8">
    <location>
        <begin position="276"/>
        <end position="295"/>
    </location>
</feature>
<evidence type="ECO:0000313" key="11">
    <source>
        <dbReference type="Proteomes" id="UP000198983"/>
    </source>
</evidence>
<dbReference type="InterPro" id="IPR036640">
    <property type="entry name" value="ABC1_TM_sf"/>
</dbReference>
<evidence type="ECO:0000256" key="8">
    <source>
        <dbReference type="SAM" id="Phobius"/>
    </source>
</evidence>
<keyword evidence="5 8" id="KW-1133">Transmembrane helix</keyword>
<evidence type="ECO:0000256" key="3">
    <source>
        <dbReference type="ARBA" id="ARBA00022741"/>
    </source>
</evidence>
<evidence type="ECO:0000256" key="4">
    <source>
        <dbReference type="ARBA" id="ARBA00022840"/>
    </source>
</evidence>
<reference evidence="10 11" key="1">
    <citation type="submission" date="2016-10" db="EMBL/GenBank/DDBJ databases">
        <authorList>
            <person name="de Groot N.N."/>
        </authorList>
    </citation>
    <scope>NUCLEOTIDE SEQUENCE [LARGE SCALE GENOMIC DNA]</scope>
    <source>
        <strain evidence="10 11">DSM 22024</strain>
    </source>
</reference>
<keyword evidence="4 10" id="KW-0067">ATP-binding</keyword>
<dbReference type="PROSITE" id="PS50893">
    <property type="entry name" value="ABC_TRANSPORTER_2"/>
    <property type="match status" value="1"/>
</dbReference>
<dbReference type="PANTHER" id="PTHR24221">
    <property type="entry name" value="ATP-BINDING CASSETTE SUB-FAMILY B"/>
    <property type="match status" value="1"/>
</dbReference>
<keyword evidence="3" id="KW-0547">Nucleotide-binding</keyword>
<dbReference type="GO" id="GO:0005524">
    <property type="term" value="F:ATP binding"/>
    <property type="evidence" value="ECO:0007669"/>
    <property type="project" value="UniProtKB-KW"/>
</dbReference>
<dbReference type="InterPro" id="IPR017871">
    <property type="entry name" value="ABC_transporter-like_CS"/>
</dbReference>
<keyword evidence="11" id="KW-1185">Reference proteome</keyword>
<feature type="transmembrane region" description="Helical" evidence="8">
    <location>
        <begin position="148"/>
        <end position="176"/>
    </location>
</feature>
<protein>
    <submittedName>
        <fullName evidence="10">ATP-binding cassette, subfamily B</fullName>
    </submittedName>
</protein>
<evidence type="ECO:0000256" key="7">
    <source>
        <dbReference type="SAM" id="MobiDB-lite"/>
    </source>
</evidence>
<dbReference type="SUPFAM" id="SSF52540">
    <property type="entry name" value="P-loop containing nucleoside triphosphate hydrolases"/>
    <property type="match status" value="1"/>
</dbReference>
<name>A0A1H1RF31_9ACTN</name>
<dbReference type="SMART" id="SM00382">
    <property type="entry name" value="AAA"/>
    <property type="match status" value="1"/>
</dbReference>
<dbReference type="EMBL" id="LT629732">
    <property type="protein sequence ID" value="SDS34146.1"/>
    <property type="molecule type" value="Genomic_DNA"/>
</dbReference>
<evidence type="ECO:0000256" key="1">
    <source>
        <dbReference type="ARBA" id="ARBA00004651"/>
    </source>
</evidence>
<dbReference type="RefSeq" id="WP_157728461.1">
    <property type="nucleotide sequence ID" value="NZ_LT629732.1"/>
</dbReference>
<dbReference type="PANTHER" id="PTHR24221:SF654">
    <property type="entry name" value="ATP-BINDING CASSETTE SUB-FAMILY B MEMBER 6"/>
    <property type="match status" value="1"/>
</dbReference>
<dbReference type="InterPro" id="IPR003439">
    <property type="entry name" value="ABC_transporter-like_ATP-bd"/>
</dbReference>
<dbReference type="GO" id="GO:0034040">
    <property type="term" value="F:ATPase-coupled lipid transmembrane transporter activity"/>
    <property type="evidence" value="ECO:0007669"/>
    <property type="project" value="TreeGrafter"/>
</dbReference>